<feature type="transmembrane region" description="Helical" evidence="1">
    <location>
        <begin position="9"/>
        <end position="28"/>
    </location>
</feature>
<dbReference type="PANTHER" id="PTHR37446:SF1">
    <property type="entry name" value="CLAUDIN"/>
    <property type="match status" value="1"/>
</dbReference>
<dbReference type="AlphaFoldDB" id="A0A9P1J3N1"/>
<keyword evidence="1" id="KW-1133">Transmembrane helix</keyword>
<protein>
    <submittedName>
        <fullName evidence="2">Uncharacterized protein</fullName>
    </submittedName>
</protein>
<evidence type="ECO:0000256" key="1">
    <source>
        <dbReference type="SAM" id="Phobius"/>
    </source>
</evidence>
<dbReference type="Gene3D" id="1.20.140.150">
    <property type="match status" value="1"/>
</dbReference>
<dbReference type="Pfam" id="PF06653">
    <property type="entry name" value="Claudin_3"/>
    <property type="match status" value="1"/>
</dbReference>
<dbReference type="InterPro" id="IPR009545">
    <property type="entry name" value="Claudin-like"/>
</dbReference>
<keyword evidence="1" id="KW-0472">Membrane</keyword>
<dbReference type="OrthoDB" id="5823731at2759"/>
<organism evidence="2 3">
    <name type="scientific">Caenorhabditis angaria</name>
    <dbReference type="NCBI Taxonomy" id="860376"/>
    <lineage>
        <taxon>Eukaryota</taxon>
        <taxon>Metazoa</taxon>
        <taxon>Ecdysozoa</taxon>
        <taxon>Nematoda</taxon>
        <taxon>Chromadorea</taxon>
        <taxon>Rhabditida</taxon>
        <taxon>Rhabditina</taxon>
        <taxon>Rhabditomorpha</taxon>
        <taxon>Rhabditoidea</taxon>
        <taxon>Rhabditidae</taxon>
        <taxon>Peloderinae</taxon>
        <taxon>Caenorhabditis</taxon>
    </lineage>
</organism>
<proteinExistence type="predicted"/>
<keyword evidence="1" id="KW-0812">Transmembrane</keyword>
<dbReference type="PANTHER" id="PTHR37446">
    <property type="entry name" value="CLAUDIN-LIKE IN CAENORHABDITIS"/>
    <property type="match status" value="1"/>
</dbReference>
<reference evidence="2" key="1">
    <citation type="submission" date="2022-11" db="EMBL/GenBank/DDBJ databases">
        <authorList>
            <person name="Kikuchi T."/>
        </authorList>
    </citation>
    <scope>NUCLEOTIDE SEQUENCE</scope>
    <source>
        <strain evidence="2">PS1010</strain>
    </source>
</reference>
<sequence length="179" mass="19312">MCLSGITQTLYGIIMAGSAILTIIALFTPDWNTVKNAPTTGTKTNWNGLMPWACIDNSGGSTCQNWWANLPDWLRCVVVCMILAVIVEVFAVVYNFLTCLACCCKKYVIHPLTFFALVSTVLLLIAVIVYAANYSEFSSGVTVDTQLGYSFWLAVGALILSAGAVILGAISVFFGEHCC</sequence>
<keyword evidence="3" id="KW-1185">Reference proteome</keyword>
<feature type="transmembrane region" description="Helical" evidence="1">
    <location>
        <begin position="73"/>
        <end position="97"/>
    </location>
</feature>
<dbReference type="EMBL" id="CANHGI010000006">
    <property type="protein sequence ID" value="CAI5456097.1"/>
    <property type="molecule type" value="Genomic_DNA"/>
</dbReference>
<evidence type="ECO:0000313" key="2">
    <source>
        <dbReference type="EMBL" id="CAI5456097.1"/>
    </source>
</evidence>
<evidence type="ECO:0000313" key="3">
    <source>
        <dbReference type="Proteomes" id="UP001152747"/>
    </source>
</evidence>
<gene>
    <name evidence="2" type="ORF">CAMP_LOCUS18734</name>
</gene>
<feature type="transmembrane region" description="Helical" evidence="1">
    <location>
        <begin position="151"/>
        <end position="174"/>
    </location>
</feature>
<feature type="transmembrane region" description="Helical" evidence="1">
    <location>
        <begin position="109"/>
        <end position="131"/>
    </location>
</feature>
<name>A0A9P1J3N1_9PELO</name>
<dbReference type="Proteomes" id="UP001152747">
    <property type="component" value="Unassembled WGS sequence"/>
</dbReference>
<comment type="caution">
    <text evidence="2">The sequence shown here is derived from an EMBL/GenBank/DDBJ whole genome shotgun (WGS) entry which is preliminary data.</text>
</comment>
<accession>A0A9P1J3N1</accession>